<proteinExistence type="predicted"/>
<name>A0A449G736_NOCFR</name>
<gene>
    <name evidence="1" type="ORF">NCTC1935_00171</name>
</gene>
<sequence>MLSVLLDTGSAVLSAVAGAIDWGDVLAAALGAIF</sequence>
<protein>
    <submittedName>
        <fullName evidence="1">Uncharacterized protein</fullName>
    </submittedName>
</protein>
<dbReference type="AlphaFoldDB" id="A0A449G736"/>
<organism evidence="1">
    <name type="scientific">Nocardia farcinica</name>
    <dbReference type="NCBI Taxonomy" id="37329"/>
    <lineage>
        <taxon>Bacteria</taxon>
        <taxon>Bacillati</taxon>
        <taxon>Actinomycetota</taxon>
        <taxon>Actinomycetes</taxon>
        <taxon>Mycobacteriales</taxon>
        <taxon>Nocardiaceae</taxon>
        <taxon>Nocardia</taxon>
    </lineage>
</organism>
<reference evidence="1" key="1">
    <citation type="submission" date="2019-02" db="EMBL/GenBank/DDBJ databases">
        <authorList>
            <consortium name="Pathogen Informatics"/>
        </authorList>
    </citation>
    <scope>NUCLEOTIDE SEQUENCE</scope>
    <source>
        <strain evidence="1">3012STDY6733949</strain>
    </source>
</reference>
<evidence type="ECO:0000313" key="1">
    <source>
        <dbReference type="EMBL" id="VFA81572.1"/>
    </source>
</evidence>
<dbReference type="EMBL" id="CAACYE010000005">
    <property type="protein sequence ID" value="VFA81572.1"/>
    <property type="molecule type" value="Genomic_DNA"/>
</dbReference>
<accession>A0A449G736</accession>